<dbReference type="SUPFAM" id="SSF88713">
    <property type="entry name" value="Glycoside hydrolase/deacetylase"/>
    <property type="match status" value="1"/>
</dbReference>
<name>A0AB39HQT6_9BACI</name>
<gene>
    <name evidence="5" type="ORF">AB4Y30_16530</name>
</gene>
<organism evidence="5">
    <name type="scientific">Ornithinibacillus sp. 4-3</name>
    <dbReference type="NCBI Taxonomy" id="3231488"/>
    <lineage>
        <taxon>Bacteria</taxon>
        <taxon>Bacillati</taxon>
        <taxon>Bacillota</taxon>
        <taxon>Bacilli</taxon>
        <taxon>Bacillales</taxon>
        <taxon>Bacillaceae</taxon>
        <taxon>Ornithinibacillus</taxon>
    </lineage>
</organism>
<dbReference type="PROSITE" id="PS51677">
    <property type="entry name" value="NODB"/>
    <property type="match status" value="1"/>
</dbReference>
<reference evidence="5" key="1">
    <citation type="submission" date="2024-07" db="EMBL/GenBank/DDBJ databases">
        <title>Halotolerant mesophilic bacterium Ornithinibacillus sp. 4-3, sp. nov., isolated from soil.</title>
        <authorList>
            <person name="Sidarenka A.V."/>
            <person name="Guliayeva D.E."/>
            <person name="Leanovich S.I."/>
            <person name="Hileuskaya K.S."/>
            <person name="Akhremchuk A.E."/>
            <person name="Sikolenko M.A."/>
            <person name="Valentovich L.N."/>
        </authorList>
    </citation>
    <scope>NUCLEOTIDE SEQUENCE</scope>
    <source>
        <strain evidence="5">4-3</strain>
    </source>
</reference>
<protein>
    <submittedName>
        <fullName evidence="5">Polysaccharide deacetylase family protein</fullName>
    </submittedName>
</protein>
<evidence type="ECO:0000313" key="5">
    <source>
        <dbReference type="EMBL" id="XDK32591.1"/>
    </source>
</evidence>
<dbReference type="PANTHER" id="PTHR10587">
    <property type="entry name" value="GLYCOSYL TRANSFERASE-RELATED"/>
    <property type="match status" value="1"/>
</dbReference>
<dbReference type="InterPro" id="IPR011330">
    <property type="entry name" value="Glyco_hydro/deAcase_b/a-brl"/>
</dbReference>
<dbReference type="GO" id="GO:0005975">
    <property type="term" value="P:carbohydrate metabolic process"/>
    <property type="evidence" value="ECO:0007669"/>
    <property type="project" value="InterPro"/>
</dbReference>
<dbReference type="GO" id="GO:0016020">
    <property type="term" value="C:membrane"/>
    <property type="evidence" value="ECO:0007669"/>
    <property type="project" value="TreeGrafter"/>
</dbReference>
<evidence type="ECO:0000256" key="1">
    <source>
        <dbReference type="ARBA" id="ARBA00022723"/>
    </source>
</evidence>
<dbReference type="Pfam" id="PF01522">
    <property type="entry name" value="Polysacc_deac_1"/>
    <property type="match status" value="1"/>
</dbReference>
<keyword evidence="2" id="KW-0378">Hydrolase</keyword>
<accession>A0AB39HQT6</accession>
<dbReference type="Gene3D" id="3.20.20.370">
    <property type="entry name" value="Glycoside hydrolase/deacetylase"/>
    <property type="match status" value="1"/>
</dbReference>
<dbReference type="AlphaFoldDB" id="A0AB39HQT6"/>
<evidence type="ECO:0000259" key="4">
    <source>
        <dbReference type="PROSITE" id="PS51677"/>
    </source>
</evidence>
<feature type="compositionally biased region" description="Acidic residues" evidence="3">
    <location>
        <begin position="35"/>
        <end position="54"/>
    </location>
</feature>
<dbReference type="GO" id="GO:0016810">
    <property type="term" value="F:hydrolase activity, acting on carbon-nitrogen (but not peptide) bonds"/>
    <property type="evidence" value="ECO:0007669"/>
    <property type="project" value="InterPro"/>
</dbReference>
<keyword evidence="1" id="KW-0479">Metal-binding</keyword>
<dbReference type="InterPro" id="IPR050248">
    <property type="entry name" value="Polysacc_deacetylase_ArnD"/>
</dbReference>
<dbReference type="GO" id="GO:0046872">
    <property type="term" value="F:metal ion binding"/>
    <property type="evidence" value="ECO:0007669"/>
    <property type="project" value="UniProtKB-KW"/>
</dbReference>
<proteinExistence type="predicted"/>
<feature type="domain" description="NodB homology" evidence="4">
    <location>
        <begin position="97"/>
        <end position="274"/>
    </location>
</feature>
<dbReference type="InterPro" id="IPR002509">
    <property type="entry name" value="NODB_dom"/>
</dbReference>
<evidence type="ECO:0000256" key="2">
    <source>
        <dbReference type="ARBA" id="ARBA00022801"/>
    </source>
</evidence>
<sequence length="296" mass="33305">MKVENIIKSALLVILLSFLVYQSFIASAERKVDTTSEDQEASPEENKEETEQEEQNNQHDNNQSSENNQDNSANENNNEENNSNNETNTNESSNEKKYVALTFDDGPLPETTPRVLEELAKFNAKATFFMLGSQVEYYPQLAQQVAAAGHEVANHSQTHPDLTKLSLEKLEYQMETPRNNIEKATGIRPHLMRPPYGAVNDQVIAYAEKNNDSVIQWSVDTLDWQSKDPRAINDVIKRDVISGSIVLMHDIHPTTVDALPEALQYLSDEGYEFLTVSELMEITNQSGVGPIYGKVK</sequence>
<feature type="region of interest" description="Disordered" evidence="3">
    <location>
        <begin position="29"/>
        <end position="94"/>
    </location>
</feature>
<dbReference type="EMBL" id="CP162599">
    <property type="protein sequence ID" value="XDK32591.1"/>
    <property type="molecule type" value="Genomic_DNA"/>
</dbReference>
<evidence type="ECO:0000256" key="3">
    <source>
        <dbReference type="SAM" id="MobiDB-lite"/>
    </source>
</evidence>
<feature type="compositionally biased region" description="Low complexity" evidence="3">
    <location>
        <begin position="58"/>
        <end position="92"/>
    </location>
</feature>
<dbReference type="PANTHER" id="PTHR10587:SF133">
    <property type="entry name" value="CHITIN DEACETYLASE 1-RELATED"/>
    <property type="match status" value="1"/>
</dbReference>
<dbReference type="RefSeq" id="WP_368653279.1">
    <property type="nucleotide sequence ID" value="NZ_CP162599.1"/>
</dbReference>